<dbReference type="PANTHER" id="PTHR42813">
    <property type="entry name" value="ZINC-TYPE ALCOHOL DEHYDROGENASE-LIKE"/>
    <property type="match status" value="1"/>
</dbReference>
<keyword evidence="6" id="KW-0520">NAD</keyword>
<keyword evidence="5" id="KW-0560">Oxidoreductase</keyword>
<dbReference type="CDD" id="cd08282">
    <property type="entry name" value="PFDH_like"/>
    <property type="match status" value="1"/>
</dbReference>
<dbReference type="Pfam" id="PF08240">
    <property type="entry name" value="ADH_N"/>
    <property type="match status" value="1"/>
</dbReference>
<gene>
    <name evidence="8" type="ORF">LTR97_010497</name>
</gene>
<evidence type="ECO:0000313" key="9">
    <source>
        <dbReference type="Proteomes" id="UP001310594"/>
    </source>
</evidence>
<evidence type="ECO:0000256" key="2">
    <source>
        <dbReference type="ARBA" id="ARBA00008072"/>
    </source>
</evidence>
<evidence type="ECO:0000256" key="5">
    <source>
        <dbReference type="ARBA" id="ARBA00023002"/>
    </source>
</evidence>
<dbReference type="Proteomes" id="UP001310594">
    <property type="component" value="Unassembled WGS sequence"/>
</dbReference>
<comment type="caution">
    <text evidence="8">The sequence shown here is derived from an EMBL/GenBank/DDBJ whole genome shotgun (WGS) entry which is preliminary data.</text>
</comment>
<dbReference type="GO" id="GO:0016491">
    <property type="term" value="F:oxidoreductase activity"/>
    <property type="evidence" value="ECO:0007669"/>
    <property type="project" value="UniProtKB-KW"/>
</dbReference>
<keyword evidence="4" id="KW-0862">Zinc</keyword>
<evidence type="ECO:0000256" key="1">
    <source>
        <dbReference type="ARBA" id="ARBA00001947"/>
    </source>
</evidence>
<accession>A0AAN7VYD4</accession>
<dbReference type="InterPro" id="IPR002328">
    <property type="entry name" value="ADH_Zn_CS"/>
</dbReference>
<evidence type="ECO:0000256" key="3">
    <source>
        <dbReference type="ARBA" id="ARBA00022723"/>
    </source>
</evidence>
<name>A0AAN7VYD4_9PEZI</name>
<dbReference type="AlphaFoldDB" id="A0AAN7VYD4"/>
<evidence type="ECO:0000256" key="6">
    <source>
        <dbReference type="ARBA" id="ARBA00023027"/>
    </source>
</evidence>
<evidence type="ECO:0000259" key="7">
    <source>
        <dbReference type="Pfam" id="PF08240"/>
    </source>
</evidence>
<protein>
    <recommendedName>
        <fullName evidence="7">Alcohol dehydrogenase-like N-terminal domain-containing protein</fullName>
    </recommendedName>
</protein>
<reference evidence="8" key="1">
    <citation type="submission" date="2023-08" db="EMBL/GenBank/DDBJ databases">
        <title>Black Yeasts Isolated from many extreme environments.</title>
        <authorList>
            <person name="Coleine C."/>
            <person name="Stajich J.E."/>
            <person name="Selbmann L."/>
        </authorList>
    </citation>
    <scope>NUCLEOTIDE SEQUENCE</scope>
    <source>
        <strain evidence="8">CCFEE 5810</strain>
    </source>
</reference>
<comment type="similarity">
    <text evidence="2">Belongs to the zinc-containing alcohol dehydrogenase family.</text>
</comment>
<dbReference type="GO" id="GO:0008270">
    <property type="term" value="F:zinc ion binding"/>
    <property type="evidence" value="ECO:0007669"/>
    <property type="project" value="InterPro"/>
</dbReference>
<comment type="cofactor">
    <cofactor evidence="1">
        <name>Zn(2+)</name>
        <dbReference type="ChEBI" id="CHEBI:29105"/>
    </cofactor>
</comment>
<organism evidence="8 9">
    <name type="scientific">Elasticomyces elasticus</name>
    <dbReference type="NCBI Taxonomy" id="574655"/>
    <lineage>
        <taxon>Eukaryota</taxon>
        <taxon>Fungi</taxon>
        <taxon>Dikarya</taxon>
        <taxon>Ascomycota</taxon>
        <taxon>Pezizomycotina</taxon>
        <taxon>Dothideomycetes</taxon>
        <taxon>Dothideomycetidae</taxon>
        <taxon>Mycosphaerellales</taxon>
        <taxon>Teratosphaeriaceae</taxon>
        <taxon>Elasticomyces</taxon>
    </lineage>
</organism>
<dbReference type="InterPro" id="IPR036291">
    <property type="entry name" value="NAD(P)-bd_dom_sf"/>
</dbReference>
<proteinExistence type="inferred from homology"/>
<dbReference type="EMBL" id="JAVRQU010000018">
    <property type="protein sequence ID" value="KAK5693021.1"/>
    <property type="molecule type" value="Genomic_DNA"/>
</dbReference>
<evidence type="ECO:0000256" key="4">
    <source>
        <dbReference type="ARBA" id="ARBA00022833"/>
    </source>
</evidence>
<sequence>MSILNETMRAVVWQGNAYNVAVVDLPMPIIINQTDAIVRMSTAAICGSDLHIYRGTNSGPPVPWTLGHEGVGYVSQVGAGVGSLSVGDPVIVPFNLAEGHIHTGLTTMMYGGYGNGGDLGGTQAEYLRVPFADEGLIPVPSFNYTDSTTNQTLSLENDYVMLSDILATGWAALDFAGFQPGDTIAVFGSGPVELMTAYAAILRGATRVYSVDYVAERLSLAESIGAIPINFVEADPVDQIMAREPSGVTRSVDCVGYEQVNRNLTVQPDVIINNMMAVTSTGGGMGTVGVYNRPASNSTVAPRAGTIRNPVPFSLADFFFGEFTWGAGPSNPIDLAPQLVQLVASRRITPGFIVEDEISIEDAPDAYARFERHETTKVVIKFD</sequence>
<dbReference type="InterPro" id="IPR013154">
    <property type="entry name" value="ADH-like_N"/>
</dbReference>
<feature type="domain" description="Alcohol dehydrogenase-like N-terminal" evidence="7">
    <location>
        <begin position="33"/>
        <end position="140"/>
    </location>
</feature>
<dbReference type="Gene3D" id="3.90.180.10">
    <property type="entry name" value="Medium-chain alcohol dehydrogenases, catalytic domain"/>
    <property type="match status" value="1"/>
</dbReference>
<dbReference type="SUPFAM" id="SSF51735">
    <property type="entry name" value="NAD(P)-binding Rossmann-fold domains"/>
    <property type="match status" value="1"/>
</dbReference>
<keyword evidence="3" id="KW-0479">Metal-binding</keyword>
<evidence type="ECO:0000313" key="8">
    <source>
        <dbReference type="EMBL" id="KAK5693021.1"/>
    </source>
</evidence>
<dbReference type="InterPro" id="IPR011032">
    <property type="entry name" value="GroES-like_sf"/>
</dbReference>
<dbReference type="PANTHER" id="PTHR42813:SF3">
    <property type="entry name" value="GLUTATHIONE-INDEPENDENT FORMALDEHYDE DEHYDROGENASE"/>
    <property type="match status" value="1"/>
</dbReference>
<dbReference type="SUPFAM" id="SSF50129">
    <property type="entry name" value="GroES-like"/>
    <property type="match status" value="1"/>
</dbReference>
<dbReference type="Gene3D" id="3.40.50.720">
    <property type="entry name" value="NAD(P)-binding Rossmann-like Domain"/>
    <property type="match status" value="1"/>
</dbReference>
<dbReference type="PROSITE" id="PS00059">
    <property type="entry name" value="ADH_ZINC"/>
    <property type="match status" value="1"/>
</dbReference>